<dbReference type="RefSeq" id="WP_240826135.1">
    <property type="nucleotide sequence ID" value="NZ_JAKWBL010000001.1"/>
</dbReference>
<evidence type="ECO:0000313" key="2">
    <source>
        <dbReference type="EMBL" id="MCH5596714.1"/>
    </source>
</evidence>
<dbReference type="PANTHER" id="PTHR33993:SF2">
    <property type="entry name" value="VOC DOMAIN-CONTAINING PROTEIN"/>
    <property type="match status" value="1"/>
</dbReference>
<proteinExistence type="predicted"/>
<dbReference type="PANTHER" id="PTHR33993">
    <property type="entry name" value="GLYOXALASE-RELATED"/>
    <property type="match status" value="1"/>
</dbReference>
<dbReference type="SUPFAM" id="SSF54593">
    <property type="entry name" value="Glyoxalase/Bleomycin resistance protein/Dihydroxybiphenyl dioxygenase"/>
    <property type="match status" value="1"/>
</dbReference>
<gene>
    <name evidence="2" type="ORF">MKP09_01650</name>
</gene>
<sequence length="129" mass="14318">MENQKFNPVVWFEIYVDDMERATKFYETVLNIKLEQMSDPSDESMQMKAFPGDMKNHGTSGTLVKMEGGKVGGTDVIIYFGCEDCAVEESRVKAVGGKICKPKMPIGEYGFCSIVTDTEGNTIGLHSMK</sequence>
<dbReference type="PROSITE" id="PS51819">
    <property type="entry name" value="VOC"/>
    <property type="match status" value="1"/>
</dbReference>
<comment type="caution">
    <text evidence="2">The sequence shown here is derived from an EMBL/GenBank/DDBJ whole genome shotgun (WGS) entry which is preliminary data.</text>
</comment>
<dbReference type="InterPro" id="IPR037523">
    <property type="entry name" value="VOC_core"/>
</dbReference>
<evidence type="ECO:0000313" key="3">
    <source>
        <dbReference type="Proteomes" id="UP001202248"/>
    </source>
</evidence>
<feature type="domain" description="VOC" evidence="1">
    <location>
        <begin position="8"/>
        <end position="128"/>
    </location>
</feature>
<name>A0ABS9SED2_9BACT</name>
<evidence type="ECO:0000259" key="1">
    <source>
        <dbReference type="PROSITE" id="PS51819"/>
    </source>
</evidence>
<dbReference type="Gene3D" id="3.10.180.10">
    <property type="entry name" value="2,3-Dihydroxybiphenyl 1,2-Dioxygenase, domain 1"/>
    <property type="match status" value="1"/>
</dbReference>
<dbReference type="InterPro" id="IPR052164">
    <property type="entry name" value="Anthracycline_SecMetBiosynth"/>
</dbReference>
<dbReference type="InterPro" id="IPR029068">
    <property type="entry name" value="Glyas_Bleomycin-R_OHBP_Dase"/>
</dbReference>
<protein>
    <submittedName>
        <fullName evidence="2">VOC family protein</fullName>
    </submittedName>
</protein>
<dbReference type="Proteomes" id="UP001202248">
    <property type="component" value="Unassembled WGS sequence"/>
</dbReference>
<dbReference type="Pfam" id="PF00903">
    <property type="entry name" value="Glyoxalase"/>
    <property type="match status" value="1"/>
</dbReference>
<reference evidence="2 3" key="1">
    <citation type="submission" date="2022-02" db="EMBL/GenBank/DDBJ databases">
        <authorList>
            <person name="Min J."/>
        </authorList>
    </citation>
    <scope>NUCLEOTIDE SEQUENCE [LARGE SCALE GENOMIC DNA]</scope>
    <source>
        <strain evidence="2 3">GR10-1</strain>
    </source>
</reference>
<accession>A0ABS9SED2</accession>
<dbReference type="InterPro" id="IPR004360">
    <property type="entry name" value="Glyas_Fos-R_dOase_dom"/>
</dbReference>
<keyword evidence="3" id="KW-1185">Reference proteome</keyword>
<dbReference type="CDD" id="cd07247">
    <property type="entry name" value="SgaA_N_like"/>
    <property type="match status" value="1"/>
</dbReference>
<organism evidence="2 3">
    <name type="scientific">Niabella ginsengisoli</name>
    <dbReference type="NCBI Taxonomy" id="522298"/>
    <lineage>
        <taxon>Bacteria</taxon>
        <taxon>Pseudomonadati</taxon>
        <taxon>Bacteroidota</taxon>
        <taxon>Chitinophagia</taxon>
        <taxon>Chitinophagales</taxon>
        <taxon>Chitinophagaceae</taxon>
        <taxon>Niabella</taxon>
    </lineage>
</organism>
<dbReference type="EMBL" id="JAKWBL010000001">
    <property type="protein sequence ID" value="MCH5596714.1"/>
    <property type="molecule type" value="Genomic_DNA"/>
</dbReference>